<dbReference type="eggNOG" id="arCOG04073">
    <property type="taxonomic scope" value="Archaea"/>
</dbReference>
<dbReference type="Pfam" id="PF00037">
    <property type="entry name" value="Fer4"/>
    <property type="match status" value="1"/>
</dbReference>
<keyword evidence="3" id="KW-1185">Reference proteome</keyword>
<dbReference type="AlphaFoldDB" id="A8A8V4"/>
<dbReference type="PhylomeDB" id="A8A8V4"/>
<dbReference type="Gene3D" id="3.30.70.20">
    <property type="match status" value="1"/>
</dbReference>
<dbReference type="GeneID" id="5562406"/>
<dbReference type="PROSITE" id="PS00198">
    <property type="entry name" value="4FE4S_FER_1"/>
    <property type="match status" value="1"/>
</dbReference>
<dbReference type="SUPFAM" id="SSF54862">
    <property type="entry name" value="4Fe-4S ferredoxins"/>
    <property type="match status" value="1"/>
</dbReference>
<gene>
    <name evidence="2" type="ordered locus">Igni_0172</name>
</gene>
<accession>A8A8V4</accession>
<dbReference type="PANTHER" id="PTHR43534:SF1">
    <property type="entry name" value="4FE-4S CLUSTER CONTAINING PARA FAMILY ATPASE PROTEIN"/>
    <property type="match status" value="1"/>
</dbReference>
<evidence type="ECO:0000259" key="1">
    <source>
        <dbReference type="PROSITE" id="PS51379"/>
    </source>
</evidence>
<dbReference type="KEGG" id="iho:Igni_0172"/>
<proteinExistence type="predicted"/>
<feature type="domain" description="4Fe-4S ferredoxin-type" evidence="1">
    <location>
        <begin position="55"/>
        <end position="84"/>
    </location>
</feature>
<feature type="domain" description="4Fe-4S ferredoxin-type" evidence="1">
    <location>
        <begin position="85"/>
        <end position="110"/>
    </location>
</feature>
<protein>
    <submittedName>
        <fullName evidence="2">4Fe-4S ferredoxin, iron-sulfur binding domain protein</fullName>
    </submittedName>
</protein>
<dbReference type="GO" id="GO:0016491">
    <property type="term" value="F:oxidoreductase activity"/>
    <property type="evidence" value="ECO:0007669"/>
    <property type="project" value="UniProtKB-ARBA"/>
</dbReference>
<dbReference type="Proteomes" id="UP000000262">
    <property type="component" value="Chromosome"/>
</dbReference>
<reference evidence="2 3" key="1">
    <citation type="journal article" date="2008" name="Genome Biol.">
        <title>A genomic analysis of the archaeal system Ignicoccus hospitalis-Nanoarchaeum equitans.</title>
        <authorList>
            <person name="Podar M."/>
            <person name="Anderson I."/>
            <person name="Makarova K.S."/>
            <person name="Elkins J.G."/>
            <person name="Ivanova N."/>
            <person name="Wall M.A."/>
            <person name="Lykidis A."/>
            <person name="Mavromatis K."/>
            <person name="Sun H."/>
            <person name="Hudson M.E."/>
            <person name="Chen W."/>
            <person name="Deciu C."/>
            <person name="Hutchison D."/>
            <person name="Eads J.R."/>
            <person name="Anderson A."/>
            <person name="Fernandes F."/>
            <person name="Szeto E."/>
            <person name="Lapidus A."/>
            <person name="Kyrpides N.C."/>
            <person name="Saier M.H.Jr."/>
            <person name="Richardson P.M."/>
            <person name="Rachel R."/>
            <person name="Huber H."/>
            <person name="Eisen J.A."/>
            <person name="Koonin E.V."/>
            <person name="Keller M."/>
            <person name="Stetter K.O."/>
        </authorList>
    </citation>
    <scope>NUCLEOTIDE SEQUENCE [LARGE SCALE GENOMIC DNA]</scope>
    <source>
        <strain evidence="3">KIN4/I / DSM 18386 / JCM 14125</strain>
    </source>
</reference>
<evidence type="ECO:0000313" key="2">
    <source>
        <dbReference type="EMBL" id="ABU81356.1"/>
    </source>
</evidence>
<sequence>MLETAVLTSSSGGCGKTLLGAELARRGYVVLTASPITNYLNSYRVMERYEIYDALKAYVDEGACDRCGECLEACTKGAITEDFKVIEGLCEGCPACAYACPRGAIKFKQTKGAEYEIIKVEEGFVIEVRVEPGLNELSYLLGLMGVARRLAEDNGIGTVLVETRARLPAQKGLFFVRKHPGAEDQVKEFELRSTGYERDAAVVVNVGLGDFDVNTSLKKFYMPHKEDPSFSTFVEEVVEWLESR</sequence>
<dbReference type="OrthoDB" id="19071at2157"/>
<dbReference type="STRING" id="453591.Igni_0172"/>
<organism evidence="2 3">
    <name type="scientific">Ignicoccus hospitalis (strain KIN4/I / DSM 18386 / JCM 14125)</name>
    <dbReference type="NCBI Taxonomy" id="453591"/>
    <lineage>
        <taxon>Archaea</taxon>
        <taxon>Thermoproteota</taxon>
        <taxon>Thermoprotei</taxon>
        <taxon>Desulfurococcales</taxon>
        <taxon>Desulfurococcaceae</taxon>
        <taxon>Ignicoccus</taxon>
    </lineage>
</organism>
<dbReference type="InterPro" id="IPR017896">
    <property type="entry name" value="4Fe4S_Fe-S-bd"/>
</dbReference>
<dbReference type="PANTHER" id="PTHR43534">
    <property type="entry name" value="MIND SUPERFAMILY P-LOOP ATPASE CONTAINING AN INSERTED FERREDOXIN DOMAIN"/>
    <property type="match status" value="1"/>
</dbReference>
<dbReference type="InterPro" id="IPR017900">
    <property type="entry name" value="4Fe4S_Fe_S_CS"/>
</dbReference>
<dbReference type="HOGENOM" id="CLU_1136045_0_0_2"/>
<dbReference type="PROSITE" id="PS51379">
    <property type="entry name" value="4FE4S_FER_2"/>
    <property type="match status" value="2"/>
</dbReference>
<evidence type="ECO:0000313" key="3">
    <source>
        <dbReference type="Proteomes" id="UP000000262"/>
    </source>
</evidence>
<dbReference type="RefSeq" id="WP_011998208.1">
    <property type="nucleotide sequence ID" value="NC_009776.1"/>
</dbReference>
<name>A8A8V4_IGNH4</name>
<dbReference type="EMBL" id="CP000816">
    <property type="protein sequence ID" value="ABU81356.1"/>
    <property type="molecule type" value="Genomic_DNA"/>
</dbReference>